<keyword evidence="5 6" id="KW-0472">Membrane</keyword>
<evidence type="ECO:0000256" key="5">
    <source>
        <dbReference type="ARBA" id="ARBA00023136"/>
    </source>
</evidence>
<evidence type="ECO:0000256" key="6">
    <source>
        <dbReference type="SAM" id="Phobius"/>
    </source>
</evidence>
<accession>A0ABQ6ACE3</accession>
<comment type="caution">
    <text evidence="8">The sequence shown here is derived from an EMBL/GenBank/DDBJ whole genome shotgun (WGS) entry which is preliminary data.</text>
</comment>
<dbReference type="InterPro" id="IPR004513">
    <property type="entry name" value="FtsX"/>
</dbReference>
<evidence type="ECO:0000259" key="7">
    <source>
        <dbReference type="Pfam" id="PF02687"/>
    </source>
</evidence>
<keyword evidence="4 6" id="KW-1133">Transmembrane helix</keyword>
<evidence type="ECO:0000256" key="2">
    <source>
        <dbReference type="ARBA" id="ARBA00022475"/>
    </source>
</evidence>
<feature type="transmembrane region" description="Helical" evidence="6">
    <location>
        <begin position="276"/>
        <end position="296"/>
    </location>
</feature>
<feature type="transmembrane region" description="Helical" evidence="6">
    <location>
        <begin position="169"/>
        <end position="187"/>
    </location>
</feature>
<feature type="domain" description="ABC3 transporter permease C-terminal" evidence="7">
    <location>
        <begin position="171"/>
        <end position="260"/>
    </location>
</feature>
<dbReference type="RefSeq" id="WP_284258462.1">
    <property type="nucleotide sequence ID" value="NZ_BSOS01000067.1"/>
</dbReference>
<protein>
    <recommendedName>
        <fullName evidence="7">ABC3 transporter permease C-terminal domain-containing protein</fullName>
    </recommendedName>
</protein>
<evidence type="ECO:0000256" key="4">
    <source>
        <dbReference type="ARBA" id="ARBA00022989"/>
    </source>
</evidence>
<sequence>MAKRHTDPLGLHSALEDWMLPVLVAAMSFLAALAIAGALASTTLAAQWQNDTAAALTIQVPQPGAPDAANNATRLAAVQTALQTMPGVTNPQLLSADALNHLLAPWLGTDAASLGLPLPAVITATWSGPGAGDSIAAALNKLAPGTLAQTGTQWAARVTALTGSLQTCAAAVLVIVALVGGALVALATRAGLAQRRDTIETIHGLGALDADIASRFASRATILAVTGAAAGALLALPVLLWLAMLAAPFASPIPQPGLTSGLTNGLARSLASMPPALWTAMPCLPLAAAVIGWCSAQLTVRGWLRKLV</sequence>
<gene>
    <name evidence="8" type="ORF">GCM10010909_23960</name>
</gene>
<keyword evidence="2" id="KW-1003">Cell membrane</keyword>
<organism evidence="8 9">
    <name type="scientific">Acidocella aquatica</name>
    <dbReference type="NCBI Taxonomy" id="1922313"/>
    <lineage>
        <taxon>Bacteria</taxon>
        <taxon>Pseudomonadati</taxon>
        <taxon>Pseudomonadota</taxon>
        <taxon>Alphaproteobacteria</taxon>
        <taxon>Acetobacterales</taxon>
        <taxon>Acidocellaceae</taxon>
        <taxon>Acidocella</taxon>
    </lineage>
</organism>
<keyword evidence="9" id="KW-1185">Reference proteome</keyword>
<name>A0ABQ6ACE3_9PROT</name>
<dbReference type="PANTHER" id="PTHR47755:SF1">
    <property type="entry name" value="CELL DIVISION PROTEIN FTSX"/>
    <property type="match status" value="1"/>
</dbReference>
<reference evidence="9" key="1">
    <citation type="journal article" date="2019" name="Int. J. Syst. Evol. Microbiol.">
        <title>The Global Catalogue of Microorganisms (GCM) 10K type strain sequencing project: providing services to taxonomists for standard genome sequencing and annotation.</title>
        <authorList>
            <consortium name="The Broad Institute Genomics Platform"/>
            <consortium name="The Broad Institute Genome Sequencing Center for Infectious Disease"/>
            <person name="Wu L."/>
            <person name="Ma J."/>
        </authorList>
    </citation>
    <scope>NUCLEOTIDE SEQUENCE [LARGE SCALE GENOMIC DNA]</scope>
    <source>
        <strain evidence="9">NBRC 112502</strain>
    </source>
</reference>
<feature type="transmembrane region" description="Helical" evidence="6">
    <location>
        <begin position="222"/>
        <end position="244"/>
    </location>
</feature>
<comment type="subcellular location">
    <subcellularLocation>
        <location evidence="1">Cell membrane</location>
        <topology evidence="1">Multi-pass membrane protein</topology>
    </subcellularLocation>
</comment>
<evidence type="ECO:0000256" key="1">
    <source>
        <dbReference type="ARBA" id="ARBA00004651"/>
    </source>
</evidence>
<keyword evidence="3 6" id="KW-0812">Transmembrane</keyword>
<dbReference type="Pfam" id="PF02687">
    <property type="entry name" value="FtsX"/>
    <property type="match status" value="1"/>
</dbReference>
<proteinExistence type="predicted"/>
<dbReference type="Proteomes" id="UP001156641">
    <property type="component" value="Unassembled WGS sequence"/>
</dbReference>
<dbReference type="EMBL" id="BSOS01000067">
    <property type="protein sequence ID" value="GLR67715.1"/>
    <property type="molecule type" value="Genomic_DNA"/>
</dbReference>
<dbReference type="PANTHER" id="PTHR47755">
    <property type="entry name" value="CELL DIVISION PROTEIN FTSX"/>
    <property type="match status" value="1"/>
</dbReference>
<evidence type="ECO:0000256" key="3">
    <source>
        <dbReference type="ARBA" id="ARBA00022692"/>
    </source>
</evidence>
<evidence type="ECO:0000313" key="8">
    <source>
        <dbReference type="EMBL" id="GLR67715.1"/>
    </source>
</evidence>
<evidence type="ECO:0000313" key="9">
    <source>
        <dbReference type="Proteomes" id="UP001156641"/>
    </source>
</evidence>
<dbReference type="InterPro" id="IPR003838">
    <property type="entry name" value="ABC3_permease_C"/>
</dbReference>